<dbReference type="AlphaFoldDB" id="A0A6J2W0X3"/>
<evidence type="ECO:0000313" key="4">
    <source>
        <dbReference type="RefSeq" id="XP_030637956.1"/>
    </source>
</evidence>
<gene>
    <name evidence="4 5" type="primary">LOC115818664</name>
</gene>
<dbReference type="RefSeq" id="XP_030637957.1">
    <property type="nucleotide sequence ID" value="XM_030782097.1"/>
</dbReference>
<feature type="compositionally biased region" description="Polar residues" evidence="2">
    <location>
        <begin position="436"/>
        <end position="448"/>
    </location>
</feature>
<dbReference type="OrthoDB" id="8942276at2759"/>
<accession>A0A6J2W0X3</accession>
<feature type="compositionally biased region" description="Acidic residues" evidence="2">
    <location>
        <begin position="379"/>
        <end position="395"/>
    </location>
</feature>
<dbReference type="GeneID" id="115818664"/>
<evidence type="ECO:0000256" key="2">
    <source>
        <dbReference type="SAM" id="MobiDB-lite"/>
    </source>
</evidence>
<proteinExistence type="predicted"/>
<dbReference type="GO" id="GO:0016020">
    <property type="term" value="C:membrane"/>
    <property type="evidence" value="ECO:0007669"/>
    <property type="project" value="InterPro"/>
</dbReference>
<dbReference type="Proteomes" id="UP000504632">
    <property type="component" value="Chromosome 8"/>
</dbReference>
<feature type="compositionally biased region" description="Polar residues" evidence="2">
    <location>
        <begin position="156"/>
        <end position="167"/>
    </location>
</feature>
<feature type="region of interest" description="Disordered" evidence="2">
    <location>
        <begin position="40"/>
        <end position="217"/>
    </location>
</feature>
<keyword evidence="3" id="KW-1185">Reference proteome</keyword>
<sequence length="467" mass="50096">MDEAVKYQQRLQAIAEKRRLQEEEDRARREMEEERLRLQQLKRKSLRDQWLMEGPPTSPDSSGPRSPLWGPQAQEMEARIEKLQSETERGAQEKEKQQQHMKDDSAVNDSNGGVQGNSKGDAGAEEVAADSESSPSGEITENGKIEREEASLNADDGQSSQEESAQIHNGADTAAETATNVALVNGAVEGEKVHDPSDQDGLPHTNGLTSEQTASVGIGEGAVTLTFLGYSEAEPGQGVSEDDDCGAVIRAERVIITDEGDELPDEQPDPSANETEESTVPAESLESPESTEVEPHLETSADAEKKTEETETKVTESAENTADAMETEIEKSEGGGVEAQVSDISEAQLQAETLEGSVATSQVPVYSTTEPSVTPRADGEEEVAQADPIKDDDTEVSGQDATGQFQEVPLDGATDVKEPTAKQQTPSAEEEPLLSSKATPLTETQTPSRAEAEGTPKRKTCQCCSVM</sequence>
<feature type="compositionally biased region" description="Basic and acidic residues" evidence="2">
    <location>
        <begin position="141"/>
        <end position="150"/>
    </location>
</feature>
<feature type="region of interest" description="Disordered" evidence="2">
    <location>
        <begin position="250"/>
        <end position="467"/>
    </location>
</feature>
<protein>
    <submittedName>
        <fullName evidence="4 5">Paralemmin-1-like</fullName>
    </submittedName>
</protein>
<dbReference type="PANTHER" id="PTHR47528">
    <property type="entry name" value="PARALEMMIN-3"/>
    <property type="match status" value="1"/>
</dbReference>
<keyword evidence="1" id="KW-0175">Coiled coil</keyword>
<dbReference type="CTD" id="342979"/>
<feature type="compositionally biased region" description="Polar residues" evidence="2">
    <location>
        <begin position="358"/>
        <end position="372"/>
    </location>
</feature>
<feature type="compositionally biased region" description="Acidic residues" evidence="2">
    <location>
        <begin position="258"/>
        <end position="268"/>
    </location>
</feature>
<evidence type="ECO:0000313" key="5">
    <source>
        <dbReference type="RefSeq" id="XP_030637957.1"/>
    </source>
</evidence>
<feature type="compositionally biased region" description="Basic and acidic residues" evidence="2">
    <location>
        <begin position="76"/>
        <end position="105"/>
    </location>
</feature>
<reference evidence="4 5" key="1">
    <citation type="submission" date="2025-04" db="UniProtKB">
        <authorList>
            <consortium name="RefSeq"/>
        </authorList>
    </citation>
    <scope>IDENTIFICATION</scope>
</reference>
<evidence type="ECO:0000256" key="1">
    <source>
        <dbReference type="ARBA" id="ARBA00023054"/>
    </source>
</evidence>
<dbReference type="PANTHER" id="PTHR47528:SF1">
    <property type="entry name" value="PARALEMMIN-3"/>
    <property type="match status" value="1"/>
</dbReference>
<feature type="compositionally biased region" description="Polar residues" evidence="2">
    <location>
        <begin position="396"/>
        <end position="405"/>
    </location>
</feature>
<organism evidence="3 5">
    <name type="scientific">Chanos chanos</name>
    <name type="common">Milkfish</name>
    <name type="synonym">Mugil chanos</name>
    <dbReference type="NCBI Taxonomy" id="29144"/>
    <lineage>
        <taxon>Eukaryota</taxon>
        <taxon>Metazoa</taxon>
        <taxon>Chordata</taxon>
        <taxon>Craniata</taxon>
        <taxon>Vertebrata</taxon>
        <taxon>Euteleostomi</taxon>
        <taxon>Actinopterygii</taxon>
        <taxon>Neopterygii</taxon>
        <taxon>Teleostei</taxon>
        <taxon>Ostariophysi</taxon>
        <taxon>Gonorynchiformes</taxon>
        <taxon>Chanidae</taxon>
        <taxon>Chanos</taxon>
    </lineage>
</organism>
<dbReference type="RefSeq" id="XP_030637956.1">
    <property type="nucleotide sequence ID" value="XM_030782096.1"/>
</dbReference>
<feature type="compositionally biased region" description="Polar residues" evidence="2">
    <location>
        <begin position="206"/>
        <end position="215"/>
    </location>
</feature>
<dbReference type="InterPro" id="IPR004965">
    <property type="entry name" value="Paralemmin"/>
</dbReference>
<dbReference type="GO" id="GO:0008360">
    <property type="term" value="P:regulation of cell shape"/>
    <property type="evidence" value="ECO:0007669"/>
    <property type="project" value="InterPro"/>
</dbReference>
<feature type="compositionally biased region" description="Polar residues" evidence="2">
    <location>
        <begin position="107"/>
        <end position="118"/>
    </location>
</feature>
<feature type="compositionally biased region" description="Basic and acidic residues" evidence="2">
    <location>
        <begin position="293"/>
        <end position="316"/>
    </location>
</feature>
<name>A0A6J2W0X3_CHACN</name>
<dbReference type="InterPro" id="IPR024149">
    <property type="entry name" value="Paralemmin-3"/>
</dbReference>
<evidence type="ECO:0000313" key="3">
    <source>
        <dbReference type="Proteomes" id="UP000504632"/>
    </source>
</evidence>
<feature type="compositionally biased region" description="Polar residues" evidence="2">
    <location>
        <begin position="342"/>
        <end position="351"/>
    </location>
</feature>
<dbReference type="Pfam" id="PF03285">
    <property type="entry name" value="Paralemmin"/>
    <property type="match status" value="1"/>
</dbReference>